<evidence type="ECO:0000256" key="10">
    <source>
        <dbReference type="ARBA" id="ARBA00023167"/>
    </source>
</evidence>
<evidence type="ECO:0000256" key="7">
    <source>
        <dbReference type="ARBA" id="ARBA00022697"/>
    </source>
</evidence>
<dbReference type="UniPathway" id="UPA00050">
    <property type="reaction ID" value="UER00063"/>
</dbReference>
<dbReference type="Pfam" id="PF03447">
    <property type="entry name" value="NAD_binding_3"/>
    <property type="match status" value="1"/>
</dbReference>
<feature type="binding site" evidence="12">
    <location>
        <begin position="9"/>
        <end position="16"/>
    </location>
    <ligand>
        <name>NADP(+)</name>
        <dbReference type="ChEBI" id="CHEBI:58349"/>
    </ligand>
</feature>
<protein>
    <recommendedName>
        <fullName evidence="5">Homoserine dehydrogenase</fullName>
        <ecNumber evidence="4">1.1.1.3</ecNumber>
    </recommendedName>
</protein>
<keyword evidence="9" id="KW-0560">Oxidoreductase</keyword>
<gene>
    <name evidence="15" type="ORF">HHL10_10270</name>
</gene>
<dbReference type="PANTHER" id="PTHR43331:SF1">
    <property type="entry name" value="HOMOSERINE DEHYDROGENASE"/>
    <property type="match status" value="1"/>
</dbReference>
<feature type="binding site" evidence="12">
    <location>
        <position position="105"/>
    </location>
    <ligand>
        <name>NADPH</name>
        <dbReference type="ChEBI" id="CHEBI:57783"/>
    </ligand>
</feature>
<dbReference type="EC" id="1.1.1.3" evidence="4"/>
<evidence type="ECO:0000313" key="15">
    <source>
        <dbReference type="EMBL" id="NML15365.1"/>
    </source>
</evidence>
<feature type="binding site" evidence="12">
    <location>
        <position position="190"/>
    </location>
    <ligand>
        <name>L-homoserine</name>
        <dbReference type="ChEBI" id="CHEBI:57476"/>
    </ligand>
</feature>
<dbReference type="GO" id="GO:0004412">
    <property type="term" value="F:homoserine dehydrogenase activity"/>
    <property type="evidence" value="ECO:0007669"/>
    <property type="project" value="UniProtKB-EC"/>
</dbReference>
<keyword evidence="7" id="KW-0791">Threonine biosynthesis</keyword>
<dbReference type="FunFam" id="3.30.70.260:FF:000030">
    <property type="entry name" value="Homoserine dehydrogenase"/>
    <property type="match status" value="1"/>
</dbReference>
<dbReference type="InterPro" id="IPR036291">
    <property type="entry name" value="NAD(P)-bd_dom_sf"/>
</dbReference>
<keyword evidence="16" id="KW-1185">Reference proteome</keyword>
<evidence type="ECO:0000256" key="3">
    <source>
        <dbReference type="ARBA" id="ARBA00006753"/>
    </source>
</evidence>
<comment type="pathway">
    <text evidence="2">Amino-acid biosynthesis; L-methionine biosynthesis via de novo pathway; L-homoserine from L-aspartate: step 3/3.</text>
</comment>
<dbReference type="Pfam" id="PF00742">
    <property type="entry name" value="Homoserine_dh"/>
    <property type="match status" value="1"/>
</dbReference>
<dbReference type="NCBIfam" id="NF004976">
    <property type="entry name" value="PRK06349.1"/>
    <property type="match status" value="1"/>
</dbReference>
<feature type="domain" description="ACT" evidence="14">
    <location>
        <begin position="355"/>
        <end position="431"/>
    </location>
</feature>
<reference evidence="15 16" key="1">
    <citation type="submission" date="2020-04" db="EMBL/GenBank/DDBJ databases">
        <title>Azohydromonas sp. isolated from soil.</title>
        <authorList>
            <person name="Dahal R.H."/>
        </authorList>
    </citation>
    <scope>NUCLEOTIDE SEQUENCE [LARGE SCALE GENOMIC DNA]</scope>
    <source>
        <strain evidence="15 16">G-1-1-14</strain>
    </source>
</reference>
<dbReference type="Gene3D" id="3.40.50.720">
    <property type="entry name" value="NAD(P)-binding Rossmann-like Domain"/>
    <property type="match status" value="1"/>
</dbReference>
<evidence type="ECO:0000256" key="12">
    <source>
        <dbReference type="PIRSR" id="PIRSR000098-2"/>
    </source>
</evidence>
<dbReference type="GO" id="GO:0009088">
    <property type="term" value="P:threonine biosynthetic process"/>
    <property type="evidence" value="ECO:0007669"/>
    <property type="project" value="UniProtKB-UniPathway"/>
</dbReference>
<proteinExistence type="inferred from homology"/>
<dbReference type="SUPFAM" id="SSF55021">
    <property type="entry name" value="ACT-like"/>
    <property type="match status" value="1"/>
</dbReference>
<evidence type="ECO:0000256" key="1">
    <source>
        <dbReference type="ARBA" id="ARBA00005056"/>
    </source>
</evidence>
<dbReference type="SUPFAM" id="SSF55347">
    <property type="entry name" value="Glyceraldehyde-3-phosphate dehydrogenase-like, C-terminal domain"/>
    <property type="match status" value="1"/>
</dbReference>
<dbReference type="InterPro" id="IPR005106">
    <property type="entry name" value="Asp/hSer_DH_NAD-bd"/>
</dbReference>
<dbReference type="AlphaFoldDB" id="A0A848F9G6"/>
<dbReference type="InterPro" id="IPR019811">
    <property type="entry name" value="HDH_CS"/>
</dbReference>
<evidence type="ECO:0000256" key="13">
    <source>
        <dbReference type="RuleBase" id="RU004171"/>
    </source>
</evidence>
<dbReference type="PIRSF" id="PIRSF000098">
    <property type="entry name" value="Homoser_dehydrog"/>
    <property type="match status" value="1"/>
</dbReference>
<dbReference type="FunFam" id="3.30.360.10:FF:000005">
    <property type="entry name" value="Homoserine dehydrogenase"/>
    <property type="match status" value="1"/>
</dbReference>
<dbReference type="RefSeq" id="WP_169160280.1">
    <property type="nucleotide sequence ID" value="NZ_JABBFW010000006.1"/>
</dbReference>
<dbReference type="Pfam" id="PF01842">
    <property type="entry name" value="ACT"/>
    <property type="match status" value="1"/>
</dbReference>
<organism evidence="15 16">
    <name type="scientific">Azohydromonas caseinilytica</name>
    <dbReference type="NCBI Taxonomy" id="2728836"/>
    <lineage>
        <taxon>Bacteria</taxon>
        <taxon>Pseudomonadati</taxon>
        <taxon>Pseudomonadota</taxon>
        <taxon>Betaproteobacteria</taxon>
        <taxon>Burkholderiales</taxon>
        <taxon>Sphaerotilaceae</taxon>
        <taxon>Azohydromonas</taxon>
    </lineage>
</organism>
<comment type="pathway">
    <text evidence="1">Amino-acid biosynthesis; L-threonine biosynthesis; L-threonine from L-aspartate: step 3/5.</text>
</comment>
<keyword evidence="8 12" id="KW-0521">NADP</keyword>
<evidence type="ECO:0000256" key="5">
    <source>
        <dbReference type="ARBA" id="ARBA00013376"/>
    </source>
</evidence>
<keyword evidence="10" id="KW-0486">Methionine biosynthesis</keyword>
<dbReference type="SUPFAM" id="SSF51735">
    <property type="entry name" value="NAD(P)-binding Rossmann-fold domains"/>
    <property type="match status" value="1"/>
</dbReference>
<dbReference type="Gene3D" id="3.30.70.260">
    <property type="match status" value="1"/>
</dbReference>
<evidence type="ECO:0000256" key="11">
    <source>
        <dbReference type="PIRSR" id="PIRSR000098-1"/>
    </source>
</evidence>
<dbReference type="Proteomes" id="UP000574067">
    <property type="component" value="Unassembled WGS sequence"/>
</dbReference>
<dbReference type="EMBL" id="JABBFW010000006">
    <property type="protein sequence ID" value="NML15365.1"/>
    <property type="molecule type" value="Genomic_DNA"/>
</dbReference>
<dbReference type="PANTHER" id="PTHR43331">
    <property type="entry name" value="HOMOSERINE DEHYDROGENASE"/>
    <property type="match status" value="1"/>
</dbReference>
<dbReference type="PROSITE" id="PS01042">
    <property type="entry name" value="HOMOSER_DHGENASE"/>
    <property type="match status" value="1"/>
</dbReference>
<evidence type="ECO:0000256" key="4">
    <source>
        <dbReference type="ARBA" id="ARBA00013213"/>
    </source>
</evidence>
<dbReference type="InterPro" id="IPR045865">
    <property type="entry name" value="ACT-like_dom_sf"/>
</dbReference>
<accession>A0A848F9G6</accession>
<dbReference type="InterPro" id="IPR001342">
    <property type="entry name" value="HDH_cat"/>
</dbReference>
<evidence type="ECO:0000256" key="6">
    <source>
        <dbReference type="ARBA" id="ARBA00022605"/>
    </source>
</evidence>
<evidence type="ECO:0000256" key="8">
    <source>
        <dbReference type="ARBA" id="ARBA00022857"/>
    </source>
</evidence>
<dbReference type="PROSITE" id="PS51671">
    <property type="entry name" value="ACT"/>
    <property type="match status" value="1"/>
</dbReference>
<dbReference type="GO" id="GO:0050661">
    <property type="term" value="F:NADP binding"/>
    <property type="evidence" value="ECO:0007669"/>
    <property type="project" value="InterPro"/>
</dbReference>
<dbReference type="InterPro" id="IPR002912">
    <property type="entry name" value="ACT_dom"/>
</dbReference>
<evidence type="ECO:0000259" key="14">
    <source>
        <dbReference type="PROSITE" id="PS51671"/>
    </source>
</evidence>
<feature type="active site" description="Proton donor" evidence="11">
    <location>
        <position position="205"/>
    </location>
</feature>
<evidence type="ECO:0000256" key="9">
    <source>
        <dbReference type="ARBA" id="ARBA00023002"/>
    </source>
</evidence>
<dbReference type="GO" id="GO:0009086">
    <property type="term" value="P:methionine biosynthetic process"/>
    <property type="evidence" value="ECO:0007669"/>
    <property type="project" value="UniProtKB-KW"/>
</dbReference>
<evidence type="ECO:0000313" key="16">
    <source>
        <dbReference type="Proteomes" id="UP000574067"/>
    </source>
</evidence>
<dbReference type="CDD" id="cd04881">
    <property type="entry name" value="ACT_HSDH-Hom"/>
    <property type="match status" value="1"/>
</dbReference>
<keyword evidence="6" id="KW-0028">Amino-acid biosynthesis</keyword>
<comment type="similarity">
    <text evidence="3 13">Belongs to the homoserine dehydrogenase family.</text>
</comment>
<dbReference type="UniPathway" id="UPA00051">
    <property type="reaction ID" value="UER00465"/>
</dbReference>
<sequence>MKPIQVGLLGIGTVGGGTFNVLTRNQEEIRRRAGRGIEVTMVADLDVERARSLVGERARVVADAREVIANPEIDIVVELIGGYGVAKTLVMEAIAAGKHVVTANKALLAVHGTEIFEAARARGVMVAFEAAVAGGIPIIKALREGLSANRIEWIAGIINGTTNFILSEMRSKGLDFDVVLKEAQRLGYAEADPTFDIEGVDAAHKATIMAAIAFGIPVQFDKAHVEGITKLQAADIRYAEQLGYRIKLLGIARRRDSGIELRVHPTLIPAKRLIANVEGAMNAVVVQGDAVGTTLYYGKGAGAEPTASAVIADLVDVTRLHTADPGNRVPHLAFQPDALANTPILDIDQVRTAFYLRLQVADEAGVLSRVTGILAEHGISIDALLQRESAEGEQNTDVIILTHDTIEGPMRKAIAQMQALPTVLAPIVSLRKEELA</sequence>
<comment type="caution">
    <text evidence="15">The sequence shown here is derived from an EMBL/GenBank/DDBJ whole genome shotgun (WGS) entry which is preliminary data.</text>
</comment>
<evidence type="ECO:0000256" key="2">
    <source>
        <dbReference type="ARBA" id="ARBA00005062"/>
    </source>
</evidence>
<name>A0A848F9G6_9BURK</name>
<dbReference type="InterPro" id="IPR016204">
    <property type="entry name" value="HDH"/>
</dbReference>
<dbReference type="Gene3D" id="3.30.360.10">
    <property type="entry name" value="Dihydrodipicolinate Reductase, domain 2"/>
    <property type="match status" value="1"/>
</dbReference>